<dbReference type="Proteomes" id="UP001204621">
    <property type="component" value="Unassembled WGS sequence"/>
</dbReference>
<keyword evidence="2" id="KW-1185">Reference proteome</keyword>
<dbReference type="RefSeq" id="WP_258810831.1">
    <property type="nucleotide sequence ID" value="NZ_JANUGU010000001.1"/>
</dbReference>
<evidence type="ECO:0000313" key="2">
    <source>
        <dbReference type="Proteomes" id="UP001204621"/>
    </source>
</evidence>
<gene>
    <name evidence="1" type="ORF">NX778_06355</name>
</gene>
<accession>A0ABT2CUN2</accession>
<name>A0ABT2CUN2_9BURK</name>
<comment type="caution">
    <text evidence="1">The sequence shown here is derived from an EMBL/GenBank/DDBJ whole genome shotgun (WGS) entry which is preliminary data.</text>
</comment>
<protein>
    <submittedName>
        <fullName evidence="1">Uncharacterized protein</fullName>
    </submittedName>
</protein>
<proteinExistence type="predicted"/>
<sequence>MPLIDTLADLYARASRALGLETVDSFTPGHAYARTRWDRAYFDIASDLKPDAIERTICEAIANTPAVFAHIDNPTPRMQRVLLSIADERRRRACGGQGDLLKLLVEAYRSRHTLEALPGMRQAIEDSDGLEIGERVRQLSVFLRSVPPDFDVIDADLPGRTLRLVQGGRR</sequence>
<reference evidence="1 2" key="1">
    <citation type="submission" date="2022-08" db="EMBL/GenBank/DDBJ databases">
        <title>Reclassification of Massilia species as members of the genera Telluria, Duganella, Pseudoduganella, Mokoshia gen. nov. and Zemynaea gen. nov. using orthogonal and non-orthogonal genome-based approaches.</title>
        <authorList>
            <person name="Bowman J.P."/>
        </authorList>
    </citation>
    <scope>NUCLEOTIDE SEQUENCE [LARGE SCALE GENOMIC DNA]</scope>
    <source>
        <strain evidence="1 2">JCM 31606</strain>
    </source>
</reference>
<evidence type="ECO:0000313" key="1">
    <source>
        <dbReference type="EMBL" id="MCS0657686.1"/>
    </source>
</evidence>
<dbReference type="EMBL" id="JANUGU010000001">
    <property type="protein sequence ID" value="MCS0657686.1"/>
    <property type="molecule type" value="Genomic_DNA"/>
</dbReference>
<organism evidence="1 2">
    <name type="scientific">Massilia terrae</name>
    <dbReference type="NCBI Taxonomy" id="1811224"/>
    <lineage>
        <taxon>Bacteria</taxon>
        <taxon>Pseudomonadati</taxon>
        <taxon>Pseudomonadota</taxon>
        <taxon>Betaproteobacteria</taxon>
        <taxon>Burkholderiales</taxon>
        <taxon>Oxalobacteraceae</taxon>
        <taxon>Telluria group</taxon>
        <taxon>Massilia</taxon>
    </lineage>
</organism>